<accession>A0A174Z7H8</accession>
<dbReference type="InterPro" id="IPR046117">
    <property type="entry name" value="DUF6054"/>
</dbReference>
<protein>
    <submittedName>
        <fullName evidence="1">Uncharacterized protein</fullName>
    </submittedName>
</protein>
<dbReference type="EMBL" id="CZBY01000004">
    <property type="protein sequence ID" value="CUQ83343.1"/>
    <property type="molecule type" value="Genomic_DNA"/>
</dbReference>
<evidence type="ECO:0000313" key="1">
    <source>
        <dbReference type="EMBL" id="CUQ83343.1"/>
    </source>
</evidence>
<dbReference type="Pfam" id="PF19524">
    <property type="entry name" value="DUF6054"/>
    <property type="match status" value="1"/>
</dbReference>
<dbReference type="STRING" id="39492.ERS852540_00666"/>
<dbReference type="AlphaFoldDB" id="A0A174Z7H8"/>
<dbReference type="OrthoDB" id="4774735at2"/>
<name>A0A174Z7H8_9FIRM</name>
<dbReference type="Proteomes" id="UP000095662">
    <property type="component" value="Unassembled WGS sequence"/>
</dbReference>
<organism evidence="1 2">
    <name type="scientific">[Eubacterium] siraeum</name>
    <dbReference type="NCBI Taxonomy" id="39492"/>
    <lineage>
        <taxon>Bacteria</taxon>
        <taxon>Bacillati</taxon>
        <taxon>Bacillota</taxon>
        <taxon>Clostridia</taxon>
        <taxon>Eubacteriales</taxon>
        <taxon>Oscillospiraceae</taxon>
        <taxon>Oscillospiraceae incertae sedis</taxon>
    </lineage>
</organism>
<proteinExistence type="predicted"/>
<sequence>MAKIEAELYGNFDIILMDLHNTVMRGSTSASLEESSDIVVGSTRCAIRAYERYSYLGSGRVSMNVTLFQTEGRIFVSVTSTGGSQAVFFKINRIGENSFLNTIRPTVDSYRIR</sequence>
<gene>
    <name evidence="1" type="ORF">ERS852540_00666</name>
</gene>
<evidence type="ECO:0000313" key="2">
    <source>
        <dbReference type="Proteomes" id="UP000095662"/>
    </source>
</evidence>
<reference evidence="1 2" key="1">
    <citation type="submission" date="2015-09" db="EMBL/GenBank/DDBJ databases">
        <authorList>
            <consortium name="Pathogen Informatics"/>
        </authorList>
    </citation>
    <scope>NUCLEOTIDE SEQUENCE [LARGE SCALE GENOMIC DNA]</scope>
    <source>
        <strain evidence="1 2">2789STDY5834928</strain>
    </source>
</reference>